<reference evidence="1" key="1">
    <citation type="submission" date="2017-04" db="EMBL/GenBank/DDBJ databases">
        <authorList>
            <person name="Varghese N."/>
            <person name="Submissions S."/>
        </authorList>
    </citation>
    <scope>NUCLEOTIDE SEQUENCE</scope>
    <source>
        <strain evidence="1">WTE2008</strain>
    </source>
</reference>
<accession>A0AC61PN16</accession>
<organism evidence="1 2">
    <name type="scientific">Aristaeella lactis</name>
    <dbReference type="NCBI Taxonomy" id="3046383"/>
    <lineage>
        <taxon>Bacteria</taxon>
        <taxon>Bacillati</taxon>
        <taxon>Bacillota</taxon>
        <taxon>Clostridia</taxon>
        <taxon>Eubacteriales</taxon>
        <taxon>Aristaeellaceae</taxon>
        <taxon>Aristaeella</taxon>
    </lineage>
</organism>
<gene>
    <name evidence="1" type="ORF">SAMN06297397_2227</name>
</gene>
<evidence type="ECO:0000313" key="1">
    <source>
        <dbReference type="EMBL" id="SMC73004.1"/>
    </source>
</evidence>
<keyword evidence="2" id="KW-1185">Reference proteome</keyword>
<sequence length="656" mass="72437">MKKACIGFAVLLALLLAVAAACAETTTLLVYMCGTDLQEDACQDLVEMAEVEAGDSINVVVLAGGAKEWLLDDLKANSRTLAVIRDGYFEELQDWGRGSMGDPDSLEQFLSFGLKEYPADRTVAVLWDHGAGSEGGVCFDETAGDDGLTIVEINEALENLEKSVPDFHIDIFGCDACMMGTYEMAAMLAGHPVDFYVASEELEPGTGWNYTGWLEMLKDDPGISNEDLCGAIIDTFMEAGLANDPDDYLTLSAVRLSKVGELAKSMEQFASVMTGEIEGGNLSFIRRGRSRMYTFGSFDDGSWDMVDLGAVLDAYAQFDTAKAAEARKCLSEAVIASAQTDNLDTCCGLSILMPQDTAESFDEYREGFNLTGVIPNWVEFVNGYVSELVGGNYHFSASGTCQVGADTIDTQSMMSSYSSIYGGFLWDDEEECYEEEEGYSWWDDFSYDDDDQGFTAELSQEDLAYLDYVEGMLLMDMSDDEMECYVDFGTMQNNLVDWNTGTVVSLFDGTWPVFGGQPVPLYDQTSNDHSRRSLIPVKLNGEYTYLVVVFPANGTEGRIIGANAGYDDNGLPIRTTTRLKNGDEIIPVYTMYYEEDGKEDLQETEFEGDPIIWQDGMTVTYEDMGDEEEPTPMLFCFVFNDIFGDYTMSDMIAFEL</sequence>
<name>A0AC61PN16_9FIRM</name>
<dbReference type="Proteomes" id="UP000192328">
    <property type="component" value="Unassembled WGS sequence"/>
</dbReference>
<evidence type="ECO:0000313" key="2">
    <source>
        <dbReference type="Proteomes" id="UP000192328"/>
    </source>
</evidence>
<dbReference type="EMBL" id="FWXZ01000004">
    <property type="protein sequence ID" value="SMC73004.1"/>
    <property type="molecule type" value="Genomic_DNA"/>
</dbReference>
<comment type="caution">
    <text evidence="1">The sequence shown here is derived from an EMBL/GenBank/DDBJ whole genome shotgun (WGS) entry which is preliminary data.</text>
</comment>
<protein>
    <submittedName>
        <fullName evidence="1">Uncharacterized protein</fullName>
    </submittedName>
</protein>
<proteinExistence type="predicted"/>